<dbReference type="RefSeq" id="WP_157722411.1">
    <property type="nucleotide sequence ID" value="NZ_CP014855.1"/>
</dbReference>
<evidence type="ECO:0000259" key="3">
    <source>
        <dbReference type="Pfam" id="PF04473"/>
    </source>
</evidence>
<accession>A0A2Z2M3V7</accession>
<dbReference type="Gene3D" id="3.10.620.30">
    <property type="match status" value="1"/>
</dbReference>
<dbReference type="Proteomes" id="UP000250134">
    <property type="component" value="Chromosome"/>
</dbReference>
<gene>
    <name evidence="4" type="ORF">A3K92_02255</name>
</gene>
<evidence type="ECO:0000313" key="4">
    <source>
        <dbReference type="EMBL" id="ASJ00387.1"/>
    </source>
</evidence>
<dbReference type="AlphaFoldDB" id="A0A2Z2M3V7"/>
<dbReference type="Pfam" id="PF04473">
    <property type="entry name" value="DUF553"/>
    <property type="match status" value="1"/>
</dbReference>
<keyword evidence="5" id="KW-1185">Reference proteome</keyword>
<dbReference type="InterPro" id="IPR007562">
    <property type="entry name" value="Transglutaminase-like_domain"/>
</dbReference>
<evidence type="ECO:0000313" key="5">
    <source>
        <dbReference type="Proteomes" id="UP000250134"/>
    </source>
</evidence>
<dbReference type="KEGG" id="tgg:A3K92_02255"/>
<evidence type="ECO:0000256" key="2">
    <source>
        <dbReference type="SAM" id="Phobius"/>
    </source>
</evidence>
<dbReference type="SUPFAM" id="SSF54001">
    <property type="entry name" value="Cysteine proteinases"/>
    <property type="match status" value="1"/>
</dbReference>
<evidence type="ECO:0000256" key="1">
    <source>
        <dbReference type="ARBA" id="ARBA00007458"/>
    </source>
</evidence>
<comment type="similarity">
    <text evidence="1">Belongs to the UPF0252 family.</text>
</comment>
<dbReference type="OrthoDB" id="97757at2157"/>
<keyword evidence="2" id="KW-0812">Transmembrane</keyword>
<dbReference type="EMBL" id="CP014855">
    <property type="protein sequence ID" value="ASJ00387.1"/>
    <property type="molecule type" value="Genomic_DNA"/>
</dbReference>
<sequence length="253" mass="28741">MGVLLKGIIKLILVILIISAIIYDNQTGVITVKTSVLLQKAGINTIDHDAYLKKYSEAFDCSKPYWRNWGPGIIKCDINESEIKAIMPVAEKVKGRDILETAWNLHKWEVENTEYDYEKFMTLEGGTLLPHEFLQKKKGVCRDYAVFNYAAMKALGYRDIYLAHISMSSSIWGHAVLVFKYNGTYYALDWWGPQKIGAHYAERWEGSLPIVIFNDKGEVVSYVGVTPSEVINRLPQLTVMVVGILLIVLVLKY</sequence>
<dbReference type="InterPro" id="IPR038765">
    <property type="entry name" value="Papain-like_cys_pep_sf"/>
</dbReference>
<dbReference type="GeneID" id="33331333"/>
<proteinExistence type="inferred from homology"/>
<keyword evidence="2" id="KW-1133">Transmembrane helix</keyword>
<feature type="transmembrane region" description="Helical" evidence="2">
    <location>
        <begin position="7"/>
        <end position="23"/>
    </location>
</feature>
<feature type="transmembrane region" description="Helical" evidence="2">
    <location>
        <begin position="234"/>
        <end position="251"/>
    </location>
</feature>
<organism evidence="4 5">
    <name type="scientific">Thermococcus gorgonarius</name>
    <dbReference type="NCBI Taxonomy" id="71997"/>
    <lineage>
        <taxon>Archaea</taxon>
        <taxon>Methanobacteriati</taxon>
        <taxon>Methanobacteriota</taxon>
        <taxon>Thermococci</taxon>
        <taxon>Thermococcales</taxon>
        <taxon>Thermococcaceae</taxon>
        <taxon>Thermococcus</taxon>
    </lineage>
</organism>
<keyword evidence="2" id="KW-0472">Membrane</keyword>
<reference evidence="4 5" key="1">
    <citation type="submission" date="2016-03" db="EMBL/GenBank/DDBJ databases">
        <title>Complete genome sequence of Thermococcus gorgonarius.</title>
        <authorList>
            <person name="Oger P.M."/>
        </authorList>
    </citation>
    <scope>NUCLEOTIDE SEQUENCE [LARGE SCALE GENOMIC DNA]</scope>
    <source>
        <strain evidence="4 5">W-12</strain>
    </source>
</reference>
<name>A0A2Z2M3V7_THEGO</name>
<feature type="domain" description="Transglutaminase-like" evidence="3">
    <location>
        <begin position="86"/>
        <end position="198"/>
    </location>
</feature>
<protein>
    <recommendedName>
        <fullName evidence="3">Transglutaminase-like domain-containing protein</fullName>
    </recommendedName>
</protein>